<dbReference type="EMBL" id="JAGQLK010000057">
    <property type="protein sequence ID" value="MCA9383345.1"/>
    <property type="molecule type" value="Genomic_DNA"/>
</dbReference>
<keyword evidence="1" id="KW-0812">Transmembrane</keyword>
<evidence type="ECO:0000313" key="2">
    <source>
        <dbReference type="EMBL" id="MCA9383345.1"/>
    </source>
</evidence>
<feature type="transmembrane region" description="Helical" evidence="1">
    <location>
        <begin position="12"/>
        <end position="32"/>
    </location>
</feature>
<feature type="transmembrane region" description="Helical" evidence="1">
    <location>
        <begin position="38"/>
        <end position="59"/>
    </location>
</feature>
<evidence type="ECO:0000256" key="1">
    <source>
        <dbReference type="SAM" id="Phobius"/>
    </source>
</evidence>
<evidence type="ECO:0000313" key="3">
    <source>
        <dbReference type="Proteomes" id="UP000783287"/>
    </source>
</evidence>
<dbReference type="Proteomes" id="UP000783287">
    <property type="component" value="Unassembled WGS sequence"/>
</dbReference>
<sequence length="66" mass="7164">MFISWIFSELIQALVGLAFKVGVCYVATVFILKLSPIPVPQIAGFVFQALASAICGAIWQAKSFQN</sequence>
<organism evidence="2 3">
    <name type="scientific">Candidatus Dojkabacteria bacterium</name>
    <dbReference type="NCBI Taxonomy" id="2099670"/>
    <lineage>
        <taxon>Bacteria</taxon>
        <taxon>Candidatus Dojkabacteria</taxon>
    </lineage>
</organism>
<name>A0A955L5N1_9BACT</name>
<gene>
    <name evidence="2" type="ORF">KC909_03195</name>
</gene>
<protein>
    <submittedName>
        <fullName evidence="2">Uncharacterized protein</fullName>
    </submittedName>
</protein>
<comment type="caution">
    <text evidence="2">The sequence shown here is derived from an EMBL/GenBank/DDBJ whole genome shotgun (WGS) entry which is preliminary data.</text>
</comment>
<proteinExistence type="predicted"/>
<reference evidence="2" key="1">
    <citation type="submission" date="2020-04" db="EMBL/GenBank/DDBJ databases">
        <authorList>
            <person name="Zhang T."/>
        </authorList>
    </citation>
    <scope>NUCLEOTIDE SEQUENCE</scope>
    <source>
        <strain evidence="2">HKST-UBA14</strain>
    </source>
</reference>
<reference evidence="2" key="2">
    <citation type="journal article" date="2021" name="Microbiome">
        <title>Successional dynamics and alternative stable states in a saline activated sludge microbial community over 9 years.</title>
        <authorList>
            <person name="Wang Y."/>
            <person name="Ye J."/>
            <person name="Ju F."/>
            <person name="Liu L."/>
            <person name="Boyd J.A."/>
            <person name="Deng Y."/>
            <person name="Parks D.H."/>
            <person name="Jiang X."/>
            <person name="Yin X."/>
            <person name="Woodcroft B.J."/>
            <person name="Tyson G.W."/>
            <person name="Hugenholtz P."/>
            <person name="Polz M.F."/>
            <person name="Zhang T."/>
        </authorList>
    </citation>
    <scope>NUCLEOTIDE SEQUENCE</scope>
    <source>
        <strain evidence="2">HKST-UBA14</strain>
    </source>
</reference>
<dbReference type="AlphaFoldDB" id="A0A955L5N1"/>
<keyword evidence="1" id="KW-1133">Transmembrane helix</keyword>
<keyword evidence="1" id="KW-0472">Membrane</keyword>
<accession>A0A955L5N1</accession>